<reference evidence="1" key="1">
    <citation type="submission" date="2021-05" db="EMBL/GenBank/DDBJ databases">
        <authorList>
            <person name="Alioto T."/>
            <person name="Alioto T."/>
            <person name="Gomez Garrido J."/>
        </authorList>
    </citation>
    <scope>NUCLEOTIDE SEQUENCE</scope>
</reference>
<proteinExistence type="predicted"/>
<dbReference type="AlphaFoldDB" id="A0A8D8I5M2"/>
<dbReference type="EMBL" id="HBUE01340601">
    <property type="protein sequence ID" value="CAG6598195.1"/>
    <property type="molecule type" value="Transcribed_RNA"/>
</dbReference>
<evidence type="ECO:0000313" key="1">
    <source>
        <dbReference type="EMBL" id="CAG6546031.1"/>
    </source>
</evidence>
<name>A0A8D8I5M2_CULPI</name>
<organism evidence="1">
    <name type="scientific">Culex pipiens</name>
    <name type="common">House mosquito</name>
    <dbReference type="NCBI Taxonomy" id="7175"/>
    <lineage>
        <taxon>Eukaryota</taxon>
        <taxon>Metazoa</taxon>
        <taxon>Ecdysozoa</taxon>
        <taxon>Arthropoda</taxon>
        <taxon>Hexapoda</taxon>
        <taxon>Insecta</taxon>
        <taxon>Pterygota</taxon>
        <taxon>Neoptera</taxon>
        <taxon>Endopterygota</taxon>
        <taxon>Diptera</taxon>
        <taxon>Nematocera</taxon>
        <taxon>Culicoidea</taxon>
        <taxon>Culicidae</taxon>
        <taxon>Culicinae</taxon>
        <taxon>Culicini</taxon>
        <taxon>Culex</taxon>
        <taxon>Culex</taxon>
    </lineage>
</organism>
<dbReference type="EMBL" id="HBUE01233738">
    <property type="protein sequence ID" value="CAG6546031.1"/>
    <property type="molecule type" value="Transcribed_RNA"/>
</dbReference>
<accession>A0A8D8I5M2</accession>
<sequence length="113" mass="13076">MWIEFKKNLLHLDQVKILLQQTCRTLHDFLDLRRTHPAGFTTPTGVLALPMLMKRVAKVKMFAYTDSTIVLHQLAIHPRELDTYVAILEELPRSRWFHVESVENPASRGILSA</sequence>
<protein>
    <submittedName>
        <fullName evidence="1">(northern house mosquito) hypothetical protein</fullName>
    </submittedName>
</protein>